<name>A0A9Q8VDY3_9HYPO</name>
<evidence type="ECO:0000256" key="2">
    <source>
        <dbReference type="SAM" id="MobiDB-lite"/>
    </source>
</evidence>
<sequence>MSAPSSEPSFPPPPLHYPPCLHQRDCDKQLHRELREVYQSHSTTWDDESKSAWFSSIIDKATVSGSTNKKVSSHCLARSATAETVTWAHFCALSTIFKGRVHSSKKFIKAVLGKYPSADLNGLDFKESYKLPNAESTLASASDAAATAAVDSQDDTAEQLLQSSSASVTTPVQPAVATMPVQTRSASAKPANKSAPAPRATTKNTTTTTTTTPKETATSAPPESPPAAQRIKREPSEEEERPAMPAANTTTTTTTAAPATEPKKRKRLPEAAPNRTAGAAPKRQKRSTKAMPSTTAATAAAPTVETAEADDNTTTTSGPKRRGRKPGSVNKPRADIAALVARVEALEAEVQQLRTKDEKNEAWKRNVRAYRRKQSAQISRVRRWVAAAQRHGVPVPAEVWDALVQEREAGKKAFKAEE</sequence>
<evidence type="ECO:0000313" key="3">
    <source>
        <dbReference type="EMBL" id="UNI23300.1"/>
    </source>
</evidence>
<dbReference type="RefSeq" id="XP_047846781.1">
    <property type="nucleotide sequence ID" value="XM_047990772.1"/>
</dbReference>
<organism evidence="3 4">
    <name type="scientific">Purpureocillium takamizusanense</name>
    <dbReference type="NCBI Taxonomy" id="2060973"/>
    <lineage>
        <taxon>Eukaryota</taxon>
        <taxon>Fungi</taxon>
        <taxon>Dikarya</taxon>
        <taxon>Ascomycota</taxon>
        <taxon>Pezizomycotina</taxon>
        <taxon>Sordariomycetes</taxon>
        <taxon>Hypocreomycetidae</taxon>
        <taxon>Hypocreales</taxon>
        <taxon>Ophiocordycipitaceae</taxon>
        <taxon>Purpureocillium</taxon>
    </lineage>
</organism>
<accession>A0A9Q8VDY3</accession>
<feature type="compositionally biased region" description="Low complexity" evidence="2">
    <location>
        <begin position="184"/>
        <end position="221"/>
    </location>
</feature>
<keyword evidence="1" id="KW-0175">Coiled coil</keyword>
<feature type="compositionally biased region" description="Polar residues" evidence="2">
    <location>
        <begin position="159"/>
        <end position="172"/>
    </location>
</feature>
<feature type="region of interest" description="Disordered" evidence="2">
    <location>
        <begin position="149"/>
        <end position="333"/>
    </location>
</feature>
<keyword evidence="4" id="KW-1185">Reference proteome</keyword>
<feature type="compositionally biased region" description="Low complexity" evidence="2">
    <location>
        <begin position="243"/>
        <end position="260"/>
    </location>
</feature>
<evidence type="ECO:0000313" key="4">
    <source>
        <dbReference type="Proteomes" id="UP000829364"/>
    </source>
</evidence>
<gene>
    <name evidence="3" type="ORF">JDV02_009130</name>
</gene>
<dbReference type="OrthoDB" id="4928184at2759"/>
<dbReference type="GeneID" id="72071075"/>
<evidence type="ECO:0000256" key="1">
    <source>
        <dbReference type="SAM" id="Coils"/>
    </source>
</evidence>
<dbReference type="EMBL" id="CP086362">
    <property type="protein sequence ID" value="UNI23300.1"/>
    <property type="molecule type" value="Genomic_DNA"/>
</dbReference>
<proteinExistence type="predicted"/>
<feature type="coiled-coil region" evidence="1">
    <location>
        <begin position="336"/>
        <end position="373"/>
    </location>
</feature>
<reference evidence="3" key="1">
    <citation type="submission" date="2021-11" db="EMBL/GenBank/DDBJ databases">
        <title>Purpureocillium_takamizusanense_genome.</title>
        <authorList>
            <person name="Nguyen N.-H."/>
        </authorList>
    </citation>
    <scope>NUCLEOTIDE SEQUENCE</scope>
    <source>
        <strain evidence="3">PT3</strain>
    </source>
</reference>
<feature type="compositionally biased region" description="Low complexity" evidence="2">
    <location>
        <begin position="289"/>
        <end position="316"/>
    </location>
</feature>
<dbReference type="AlphaFoldDB" id="A0A9Q8VDY3"/>
<dbReference type="KEGG" id="ptkz:JDV02_009130"/>
<dbReference type="Proteomes" id="UP000829364">
    <property type="component" value="Chromosome 9"/>
</dbReference>
<protein>
    <submittedName>
        <fullName evidence="3">Uncharacterized protein</fullName>
    </submittedName>
</protein>